<dbReference type="Pfam" id="PF12146">
    <property type="entry name" value="Hydrolase_4"/>
    <property type="match status" value="1"/>
</dbReference>
<dbReference type="SUPFAM" id="SSF53474">
    <property type="entry name" value="alpha/beta-Hydrolases"/>
    <property type="match status" value="1"/>
</dbReference>
<evidence type="ECO:0000313" key="2">
    <source>
        <dbReference type="EMBL" id="MEM5947369.1"/>
    </source>
</evidence>
<dbReference type="PANTHER" id="PTHR11614">
    <property type="entry name" value="PHOSPHOLIPASE-RELATED"/>
    <property type="match status" value="1"/>
</dbReference>
<organism evidence="2 3">
    <name type="scientific">Rarispira pelagica</name>
    <dbReference type="NCBI Taxonomy" id="3141764"/>
    <lineage>
        <taxon>Bacteria</taxon>
        <taxon>Pseudomonadati</taxon>
        <taxon>Spirochaetota</taxon>
        <taxon>Spirochaetia</taxon>
        <taxon>Winmispirales</taxon>
        <taxon>Winmispiraceae</taxon>
        <taxon>Rarispira</taxon>
    </lineage>
</organism>
<comment type="caution">
    <text evidence="2">The sequence shown here is derived from an EMBL/GenBank/DDBJ whole genome shotgun (WGS) entry which is preliminary data.</text>
</comment>
<name>A0ABU9UA59_9SPIR</name>
<keyword evidence="3" id="KW-1185">Reference proteome</keyword>
<gene>
    <name evidence="2" type="ORF">WKV44_02320</name>
</gene>
<dbReference type="PROSITE" id="PS51257">
    <property type="entry name" value="PROKAR_LIPOPROTEIN"/>
    <property type="match status" value="1"/>
</dbReference>
<sequence>MRSTIIGIRTIFAIAPFALFLLTVSCTSINPTYDETEEYRRKLWQQCSTLSNLSIPQEKNTEFYNYASGILQGEHPPVKHLAGTIPSGPYSLFVHIFLPETNITGSVFVFHGYATDSSHYGRLASELLTMGLATILIDLPGHGLSTGTRGDAWPGFYIYGDSVNNTITNLSPYLPRPYYAIGHSTGGLALIDYSMRYKTQIEKIVLFAPLMKLPYQGILTSVRTITSIFAHSYRAFARTKLGLRVFPFTWLDYFVIWQKKLEKTPHIDMPSTLLILAAKDNVVDNDYSKKKLRNKIDTIYIITEKNADHFELDSGAPDEDVMADIKGFLSDTISP</sequence>
<dbReference type="InterPro" id="IPR029058">
    <property type="entry name" value="AB_hydrolase_fold"/>
</dbReference>
<dbReference type="InterPro" id="IPR051044">
    <property type="entry name" value="MAG_DAG_Lipase"/>
</dbReference>
<feature type="domain" description="Serine aminopeptidase S33" evidence="1">
    <location>
        <begin position="104"/>
        <end position="229"/>
    </location>
</feature>
<dbReference type="Gene3D" id="3.40.50.1820">
    <property type="entry name" value="alpha/beta hydrolase"/>
    <property type="match status" value="1"/>
</dbReference>
<dbReference type="RefSeq" id="WP_420068818.1">
    <property type="nucleotide sequence ID" value="NZ_JBCHKQ010000001.1"/>
</dbReference>
<protein>
    <submittedName>
        <fullName evidence="2">Alpha/beta hydrolase</fullName>
    </submittedName>
</protein>
<dbReference type="Proteomes" id="UP001466331">
    <property type="component" value="Unassembled WGS sequence"/>
</dbReference>
<accession>A0ABU9UA59</accession>
<dbReference type="EMBL" id="JBCHKQ010000001">
    <property type="protein sequence ID" value="MEM5947369.1"/>
    <property type="molecule type" value="Genomic_DNA"/>
</dbReference>
<evidence type="ECO:0000313" key="3">
    <source>
        <dbReference type="Proteomes" id="UP001466331"/>
    </source>
</evidence>
<dbReference type="InterPro" id="IPR022742">
    <property type="entry name" value="Hydrolase_4"/>
</dbReference>
<proteinExistence type="predicted"/>
<reference evidence="2 3" key="1">
    <citation type="submission" date="2024-03" db="EMBL/GenBank/DDBJ databases">
        <title>Ignisphaera cupida sp. nov., a hyperthermophilic hydrolytic archaeon from a hot spring of Kamchatka, and proposal of Ignisphaeraceae fam. nov.</title>
        <authorList>
            <person name="Podosokorskaya O.A."/>
            <person name="Elcheninov A.G."/>
            <person name="Maltseva A.I."/>
            <person name="Zayulina K.S."/>
            <person name="Novikov A."/>
            <person name="Merkel A.Y."/>
        </authorList>
    </citation>
    <scope>NUCLEOTIDE SEQUENCE [LARGE SCALE GENOMIC DNA]</scope>
    <source>
        <strain evidence="2 3">38H-sp</strain>
    </source>
</reference>
<keyword evidence="2" id="KW-0378">Hydrolase</keyword>
<dbReference type="GO" id="GO:0016787">
    <property type="term" value="F:hydrolase activity"/>
    <property type="evidence" value="ECO:0007669"/>
    <property type="project" value="UniProtKB-KW"/>
</dbReference>
<evidence type="ECO:0000259" key="1">
    <source>
        <dbReference type="Pfam" id="PF12146"/>
    </source>
</evidence>